<dbReference type="VEuPathDB" id="FungiDB:KRP22_3921"/>
<sequence length="357" mass="37481">MAKFVTFLASVAAAIGAVSAGNGGGVATIAPSAVSSVAPTVSPSVVPTVAPTVAPSVVPTVAPTVAPSAAPTVAPTINNTCVLANFETATADFIALDNLVTIIKTSPAVLKQYVSDPLLIQNQTLASQNVSFLGYTFVATPTINWLNASGITTISPLPVNVTSNNTLGLGTTFTGTIALEGTFTVEVAQPNHKWYQICWVDLLHPIKCQPQVITVDVALAVRKPEIITNLEANLFECASGISTSVCQNLTMTSIMTGALSGDLTTLTTAIYKHFKDAKINTLTLGWDAITNLDFAFHDSGKFTTQIINGLLDFSAQELNKKAAYYAVFLDVSQKLLLSLMNKIIDSQLEPLFGATCL</sequence>
<keyword evidence="3" id="KW-1185">Reference proteome</keyword>
<name>H3GZ24_PHYRM</name>
<dbReference type="eggNOG" id="ENOG502SFJM">
    <property type="taxonomic scope" value="Eukaryota"/>
</dbReference>
<keyword evidence="1" id="KW-0732">Signal</keyword>
<evidence type="ECO:0008006" key="4">
    <source>
        <dbReference type="Google" id="ProtNLM"/>
    </source>
</evidence>
<dbReference type="AlphaFoldDB" id="H3GZ24"/>
<dbReference type="EnsemblProtists" id="Phyra83004">
    <property type="protein sequence ID" value="Phyra83004"/>
    <property type="gene ID" value="Phyra83004"/>
</dbReference>
<organism evidence="2 3">
    <name type="scientific">Phytophthora ramorum</name>
    <name type="common">Sudden oak death agent</name>
    <dbReference type="NCBI Taxonomy" id="164328"/>
    <lineage>
        <taxon>Eukaryota</taxon>
        <taxon>Sar</taxon>
        <taxon>Stramenopiles</taxon>
        <taxon>Oomycota</taxon>
        <taxon>Peronosporomycetes</taxon>
        <taxon>Peronosporales</taxon>
        <taxon>Peronosporaceae</taxon>
        <taxon>Phytophthora</taxon>
    </lineage>
</organism>
<protein>
    <recommendedName>
        <fullName evidence="4">Lipid-binding serum glycoprotein N-terminal domain-containing protein</fullName>
    </recommendedName>
</protein>
<dbReference type="Proteomes" id="UP000005238">
    <property type="component" value="Unassembled WGS sequence"/>
</dbReference>
<dbReference type="InParanoid" id="H3GZ24"/>
<dbReference type="EMBL" id="DS566078">
    <property type="status" value="NOT_ANNOTATED_CDS"/>
    <property type="molecule type" value="Genomic_DNA"/>
</dbReference>
<accession>H3GZ24</accession>
<evidence type="ECO:0000313" key="2">
    <source>
        <dbReference type="EnsemblProtists" id="Phyra83004"/>
    </source>
</evidence>
<feature type="signal peptide" evidence="1">
    <location>
        <begin position="1"/>
        <end position="20"/>
    </location>
</feature>
<dbReference type="OMA" id="FECAPGI"/>
<dbReference type="HOGENOM" id="CLU_064618_0_0_1"/>
<evidence type="ECO:0000256" key="1">
    <source>
        <dbReference type="SAM" id="SignalP"/>
    </source>
</evidence>
<dbReference type="VEuPathDB" id="FungiDB:KRP23_12915"/>
<proteinExistence type="predicted"/>
<feature type="chain" id="PRO_5003587992" description="Lipid-binding serum glycoprotein N-terminal domain-containing protein" evidence="1">
    <location>
        <begin position="21"/>
        <end position="357"/>
    </location>
</feature>
<reference evidence="2" key="2">
    <citation type="submission" date="2015-06" db="UniProtKB">
        <authorList>
            <consortium name="EnsemblProtists"/>
        </authorList>
    </citation>
    <scope>IDENTIFICATION</scope>
    <source>
        <strain evidence="2">Pr102</strain>
    </source>
</reference>
<reference evidence="3" key="1">
    <citation type="journal article" date="2006" name="Science">
        <title>Phytophthora genome sequences uncover evolutionary origins and mechanisms of pathogenesis.</title>
        <authorList>
            <person name="Tyler B.M."/>
            <person name="Tripathy S."/>
            <person name="Zhang X."/>
            <person name="Dehal P."/>
            <person name="Jiang R.H."/>
            <person name="Aerts A."/>
            <person name="Arredondo F.D."/>
            <person name="Baxter L."/>
            <person name="Bensasson D."/>
            <person name="Beynon J.L."/>
            <person name="Chapman J."/>
            <person name="Damasceno C.M."/>
            <person name="Dorrance A.E."/>
            <person name="Dou D."/>
            <person name="Dickerman A.W."/>
            <person name="Dubchak I.L."/>
            <person name="Garbelotto M."/>
            <person name="Gijzen M."/>
            <person name="Gordon S.G."/>
            <person name="Govers F."/>
            <person name="Grunwald N.J."/>
            <person name="Huang W."/>
            <person name="Ivors K.L."/>
            <person name="Jones R.W."/>
            <person name="Kamoun S."/>
            <person name="Krampis K."/>
            <person name="Lamour K.H."/>
            <person name="Lee M.K."/>
            <person name="McDonald W.H."/>
            <person name="Medina M."/>
            <person name="Meijer H.J."/>
            <person name="Nordberg E.K."/>
            <person name="Maclean D.J."/>
            <person name="Ospina-Giraldo M.D."/>
            <person name="Morris P.F."/>
            <person name="Phuntumart V."/>
            <person name="Putnam N.H."/>
            <person name="Rash S."/>
            <person name="Rose J.K."/>
            <person name="Sakihama Y."/>
            <person name="Salamov A.A."/>
            <person name="Savidor A."/>
            <person name="Scheuring C.F."/>
            <person name="Smith B.M."/>
            <person name="Sobral B.W."/>
            <person name="Terry A."/>
            <person name="Torto-Alalibo T.A."/>
            <person name="Win J."/>
            <person name="Xu Z."/>
            <person name="Zhang H."/>
            <person name="Grigoriev I.V."/>
            <person name="Rokhsar D.S."/>
            <person name="Boore J.L."/>
        </authorList>
    </citation>
    <scope>NUCLEOTIDE SEQUENCE [LARGE SCALE GENOMIC DNA]</scope>
    <source>
        <strain evidence="3">Pr102</strain>
    </source>
</reference>
<evidence type="ECO:0000313" key="3">
    <source>
        <dbReference type="Proteomes" id="UP000005238"/>
    </source>
</evidence>